<evidence type="ECO:0000313" key="2">
    <source>
        <dbReference type="EMBL" id="SAM85362.1"/>
    </source>
</evidence>
<evidence type="ECO:0000256" key="1">
    <source>
        <dbReference type="SAM" id="MobiDB-lite"/>
    </source>
</evidence>
<gene>
    <name evidence="2" type="ORF">UBRO_20902</name>
</gene>
<feature type="compositionally biased region" description="Basic and acidic residues" evidence="1">
    <location>
        <begin position="25"/>
        <end position="39"/>
    </location>
</feature>
<reference evidence="3" key="1">
    <citation type="submission" date="2016-04" db="EMBL/GenBank/DDBJ databases">
        <authorList>
            <person name="Guldener U."/>
            <person name="Guldener U."/>
        </authorList>
    </citation>
    <scope>NUCLEOTIDE SEQUENCE [LARGE SCALE GENOMIC DNA]</scope>
    <source>
        <strain evidence="3">UB2112</strain>
    </source>
</reference>
<dbReference type="EMBL" id="LT558133">
    <property type="protein sequence ID" value="SAM85362.1"/>
    <property type="molecule type" value="Genomic_DNA"/>
</dbReference>
<proteinExistence type="predicted"/>
<accession>A0A1K0GBE1</accession>
<feature type="region of interest" description="Disordered" evidence="1">
    <location>
        <begin position="23"/>
        <end position="44"/>
    </location>
</feature>
<dbReference type="Proteomes" id="UP000179920">
    <property type="component" value="Chromosome XVII"/>
</dbReference>
<name>A0A1K0GBE1_9BASI</name>
<evidence type="ECO:0000313" key="3">
    <source>
        <dbReference type="Proteomes" id="UP000179920"/>
    </source>
</evidence>
<sequence length="137" mass="16118">MRRWLLVRERELCQGDQGLTMRRKSSVEEVDTHHQEKRSTIRSSTPDARFRSFCTCFLRRPCDNEQMIADATHGMLQTQMNKFHADWALDLREEMFSALFVANGRPFEDTTAKSRRKAMTTVVYNKLQGRQSRQTES</sequence>
<dbReference type="AlphaFoldDB" id="A0A1K0GBE1"/>
<protein>
    <submittedName>
        <fullName evidence="2">Uncharacterized protein</fullName>
    </submittedName>
</protein>
<organism evidence="2 3">
    <name type="scientific">Ustilago bromivora</name>
    <dbReference type="NCBI Taxonomy" id="307758"/>
    <lineage>
        <taxon>Eukaryota</taxon>
        <taxon>Fungi</taxon>
        <taxon>Dikarya</taxon>
        <taxon>Basidiomycota</taxon>
        <taxon>Ustilaginomycotina</taxon>
        <taxon>Ustilaginomycetes</taxon>
        <taxon>Ustilaginales</taxon>
        <taxon>Ustilaginaceae</taxon>
        <taxon>Ustilago</taxon>
    </lineage>
</organism>